<reference evidence="1 2" key="2">
    <citation type="journal article" date="2005" name="Proteomics">
        <title>Global detection and characterization of hypothetical proteins in Shewanella oneidensis MR-1 using LC-MS based proteomics.</title>
        <authorList>
            <person name="Elias D.A."/>
            <person name="Monroe M.E."/>
            <person name="Marshall M.J."/>
            <person name="Romine M.F."/>
            <person name="Belieav A.S."/>
            <person name="Fredrickson J.K."/>
            <person name="Anderson G.A."/>
            <person name="Smith R.D."/>
            <person name="Lipton M.S."/>
        </authorList>
    </citation>
    <scope>NUCLEOTIDE SEQUENCE [LARGE SCALE GENOMIC DNA]</scope>
    <source>
        <strain evidence="2">ATCC 700550 / JCM 31522 / CIP 106686 / LMG 19005 / NCIMB 14063 / MR-1</strain>
    </source>
</reference>
<dbReference type="Pfam" id="PF04339">
    <property type="entry name" value="FemAB_like"/>
    <property type="match status" value="1"/>
</dbReference>
<reference evidence="1 2" key="1">
    <citation type="journal article" date="2002" name="Nat. Biotechnol.">
        <title>Genome sequence of the dissimilatory metal ion-reducing bacterium Shewanella oneidensis.</title>
        <authorList>
            <person name="Heidelberg J.F."/>
            <person name="Paulsen I.T."/>
            <person name="Nelson K.E."/>
            <person name="Gaidos E.J."/>
            <person name="Nelson W.C."/>
            <person name="Read T.D."/>
            <person name="Eisen J.A."/>
            <person name="Seshadri R."/>
            <person name="Ward N."/>
            <person name="Methe B."/>
            <person name="Clayton R.A."/>
            <person name="Meyer T."/>
            <person name="Tsapin A."/>
            <person name="Scott J."/>
            <person name="Beanan M."/>
            <person name="Brinkac L."/>
            <person name="Daugherty S."/>
            <person name="DeBoy R.T."/>
            <person name="Dodson R.J."/>
            <person name="Durkin A.S."/>
            <person name="Haft D.H."/>
            <person name="Kolonay J.F."/>
            <person name="Madupu R."/>
            <person name="Peterson J.D."/>
            <person name="Umayam L.A."/>
            <person name="White O."/>
            <person name="Wolf A.M."/>
            <person name="Vamathevan J."/>
            <person name="Weidman J."/>
            <person name="Impraim M."/>
            <person name="Lee K."/>
            <person name="Berry K."/>
            <person name="Lee C."/>
            <person name="Mueller J."/>
            <person name="Khouri H."/>
            <person name="Gill J."/>
            <person name="Utterback T.R."/>
            <person name="McDonald L.A."/>
            <person name="Feldblyum T.V."/>
            <person name="Smith H.O."/>
            <person name="Venter J.C."/>
            <person name="Nealson K.H."/>
            <person name="Fraser C.M."/>
        </authorList>
    </citation>
    <scope>NUCLEOTIDE SEQUENCE [LARGE SCALE GENOMIC DNA]</scope>
    <source>
        <strain evidence="2">ATCC 700550 / JCM 31522 / CIP 106686 / LMG 19005 / NCIMB 14063 / MR-1</strain>
    </source>
</reference>
<dbReference type="InterPro" id="IPR016181">
    <property type="entry name" value="Acyl_CoA_acyltransferase"/>
</dbReference>
<dbReference type="eggNOG" id="COG3146">
    <property type="taxonomic scope" value="Bacteria"/>
</dbReference>
<dbReference type="PaxDb" id="211586-SO_1953"/>
<protein>
    <recommendedName>
        <fullName evidence="3">GNAT family N-acetyltransferase</fullName>
    </recommendedName>
</protein>
<dbReference type="PATRIC" id="fig|211586.12.peg.1875"/>
<keyword evidence="2" id="KW-1185">Reference proteome</keyword>
<name>Q8EFL8_SHEON</name>
<dbReference type="PhylomeDB" id="Q8EFL8"/>
<dbReference type="DNASU" id="1169713"/>
<evidence type="ECO:0008006" key="3">
    <source>
        <dbReference type="Google" id="ProtNLM"/>
    </source>
</evidence>
<dbReference type="BioCyc" id="SONE211586:G1GMP-1802-MONOMER"/>
<dbReference type="PANTHER" id="PTHR47017">
    <property type="entry name" value="ACYL-COA"/>
    <property type="match status" value="1"/>
</dbReference>
<dbReference type="RefSeq" id="WP_011072048.1">
    <property type="nucleotide sequence ID" value="NC_004347.2"/>
</dbReference>
<gene>
    <name evidence="1" type="ordered locus">SO_1953</name>
</gene>
<dbReference type="HOGENOM" id="CLU_036032_1_0_6"/>
<dbReference type="AlphaFoldDB" id="Q8EFL8"/>
<evidence type="ECO:0000313" key="2">
    <source>
        <dbReference type="Proteomes" id="UP000008186"/>
    </source>
</evidence>
<dbReference type="InterPro" id="IPR007434">
    <property type="entry name" value="FemAB-like"/>
</dbReference>
<organism evidence="1 2">
    <name type="scientific">Shewanella oneidensis (strain ATCC 700550 / JCM 31522 / CIP 106686 / LMG 19005 / NCIMB 14063 / MR-1)</name>
    <dbReference type="NCBI Taxonomy" id="211586"/>
    <lineage>
        <taxon>Bacteria</taxon>
        <taxon>Pseudomonadati</taxon>
        <taxon>Pseudomonadota</taxon>
        <taxon>Gammaproteobacteria</taxon>
        <taxon>Alteromonadales</taxon>
        <taxon>Shewanellaceae</taxon>
        <taxon>Shewanella</taxon>
    </lineage>
</organism>
<dbReference type="SUPFAM" id="SSF55729">
    <property type="entry name" value="Acyl-CoA N-acyltransferases (Nat)"/>
    <property type="match status" value="1"/>
</dbReference>
<reference evidence="1 2" key="4">
    <citation type="journal article" date="2011" name="BMC Genomics">
        <title>Genome-wide protein localization prediction strategies for gram negative bacteria.</title>
        <authorList>
            <person name="Romine M.F."/>
        </authorList>
    </citation>
    <scope>NUCLEOTIDE SEQUENCE [LARGE SCALE GENOMIC DNA]</scope>
    <source>
        <strain evidence="2">ATCC 700550 / JCM 31522 / CIP 106686 / LMG 19005 / NCIMB 14063 / MR-1</strain>
    </source>
</reference>
<sequence length="432" mass="49261">MRPLIFAYANAAASIAADSWNLVMGEDNPFCRHEYLLSLEQSLSACDATGWQACHLCVFDASGMGLTQEQNTDGIVSTRDAVHFIDLPLLAVMPLYQKSHSYGEYVFDWAWAQAYEHHGLAYYPKLLNAIPFTPVLGRRIGLSPRLSADEAQQLSALVFTCLNRQLMDAHASISSWHCLFVSPSQQSLFEPPLSVKQQTLQHLPHNPSLRRLSTQFHWYNRGYTSFEAFLAALNSRKRKNIVKERAQLQTHGLRFEFVAGNVITSQQWQRFIECYQLTYLKRSGHRGYLTPVFFQMIAERLAEQIVLLVVSDATGEMIAGALYFTGRNELGQRCLFGRYWGSTLELEGLHFEACYYQGIEYCIAQDIEVFDAGAQGEHKVLRGFEPVAIYSYHNIAHPEFKLAIAHFTEEEAVQMEVYMQQMREVLPYKKAP</sequence>
<dbReference type="STRING" id="211586.SO_1953"/>
<reference evidence="1 2" key="3">
    <citation type="journal article" date="2008" name="Appl. Environ. Microbiol.">
        <title>Identification of mobile elements and pseudogenes in the Shewanella oneidensis MR-1 genome.</title>
        <authorList>
            <person name="Romine M.F."/>
            <person name="Carlson T.S."/>
            <person name="Norbeck A.D."/>
            <person name="McCue L.A."/>
            <person name="Lipton M.S."/>
        </authorList>
    </citation>
    <scope>NUCLEOTIDE SEQUENCE [LARGE SCALE GENOMIC DNA]</scope>
    <source>
        <strain evidence="2">ATCC 700550 / JCM 31522 / CIP 106686 / LMG 19005 / NCIMB 14063 / MR-1</strain>
    </source>
</reference>
<dbReference type="OrthoDB" id="9776898at2"/>
<dbReference type="EMBL" id="AE014299">
    <property type="protein sequence ID" value="AAN55004.1"/>
    <property type="molecule type" value="Genomic_DNA"/>
</dbReference>
<accession>Q8EFL8</accession>
<dbReference type="PANTHER" id="PTHR47017:SF1">
    <property type="entry name" value="ACYL-COA"/>
    <property type="match status" value="1"/>
</dbReference>
<dbReference type="Gene3D" id="3.40.630.30">
    <property type="match status" value="1"/>
</dbReference>
<evidence type="ECO:0000313" key="1">
    <source>
        <dbReference type="EMBL" id="AAN55004.1"/>
    </source>
</evidence>
<dbReference type="KEGG" id="son:SO_1953"/>
<proteinExistence type="predicted"/>
<dbReference type="Proteomes" id="UP000008186">
    <property type="component" value="Chromosome"/>
</dbReference>